<dbReference type="STRING" id="671987.R0KCL0"/>
<accession>R0KCL0</accession>
<dbReference type="HOGENOM" id="CLU_1215431_0_0_1"/>
<dbReference type="RefSeq" id="XP_008026415.1">
    <property type="nucleotide sequence ID" value="XM_008028224.1"/>
</dbReference>
<dbReference type="OrthoDB" id="3795368at2759"/>
<dbReference type="GO" id="GO:0004672">
    <property type="term" value="F:protein kinase activity"/>
    <property type="evidence" value="ECO:0007669"/>
    <property type="project" value="InterPro"/>
</dbReference>
<dbReference type="PROSITE" id="PS50011">
    <property type="entry name" value="PROTEIN_KINASE_DOM"/>
    <property type="match status" value="1"/>
</dbReference>
<organism evidence="2 3">
    <name type="scientific">Exserohilum turcicum (strain 28A)</name>
    <name type="common">Northern leaf blight fungus</name>
    <name type="synonym">Setosphaeria turcica</name>
    <dbReference type="NCBI Taxonomy" id="671987"/>
    <lineage>
        <taxon>Eukaryota</taxon>
        <taxon>Fungi</taxon>
        <taxon>Dikarya</taxon>
        <taxon>Ascomycota</taxon>
        <taxon>Pezizomycotina</taxon>
        <taxon>Dothideomycetes</taxon>
        <taxon>Pleosporomycetidae</taxon>
        <taxon>Pleosporales</taxon>
        <taxon>Pleosporineae</taxon>
        <taxon>Pleosporaceae</taxon>
        <taxon>Exserohilum</taxon>
    </lineage>
</organism>
<evidence type="ECO:0000259" key="1">
    <source>
        <dbReference type="PROSITE" id="PS50011"/>
    </source>
</evidence>
<dbReference type="AlphaFoldDB" id="R0KCL0"/>
<keyword evidence="3" id="KW-1185">Reference proteome</keyword>
<name>R0KCL0_EXST2</name>
<dbReference type="EMBL" id="KB908626">
    <property type="protein sequence ID" value="EOA85947.1"/>
    <property type="molecule type" value="Genomic_DNA"/>
</dbReference>
<dbReference type="GeneID" id="19404555"/>
<proteinExistence type="predicted"/>
<dbReference type="Gene3D" id="1.10.510.10">
    <property type="entry name" value="Transferase(Phosphotransferase) domain 1"/>
    <property type="match status" value="1"/>
</dbReference>
<dbReference type="InterPro" id="IPR011009">
    <property type="entry name" value="Kinase-like_dom_sf"/>
</dbReference>
<dbReference type="GO" id="GO:0005524">
    <property type="term" value="F:ATP binding"/>
    <property type="evidence" value="ECO:0007669"/>
    <property type="project" value="InterPro"/>
</dbReference>
<protein>
    <recommendedName>
        <fullName evidence="1">Protein kinase domain-containing protein</fullName>
    </recommendedName>
</protein>
<reference evidence="2 3" key="2">
    <citation type="journal article" date="2013" name="PLoS Genet.">
        <title>Comparative genome structure, secondary metabolite, and effector coding capacity across Cochliobolus pathogens.</title>
        <authorList>
            <person name="Condon B.J."/>
            <person name="Leng Y."/>
            <person name="Wu D."/>
            <person name="Bushley K.E."/>
            <person name="Ohm R.A."/>
            <person name="Otillar R."/>
            <person name="Martin J."/>
            <person name="Schackwitz W."/>
            <person name="Grimwood J."/>
            <person name="MohdZainudin N."/>
            <person name="Xue C."/>
            <person name="Wang R."/>
            <person name="Manning V.A."/>
            <person name="Dhillon B."/>
            <person name="Tu Z.J."/>
            <person name="Steffenson B.J."/>
            <person name="Salamov A."/>
            <person name="Sun H."/>
            <person name="Lowry S."/>
            <person name="LaButti K."/>
            <person name="Han J."/>
            <person name="Copeland A."/>
            <person name="Lindquist E."/>
            <person name="Barry K."/>
            <person name="Schmutz J."/>
            <person name="Baker S.E."/>
            <person name="Ciuffetti L.M."/>
            <person name="Grigoriev I.V."/>
            <person name="Zhong S."/>
            <person name="Turgeon B.G."/>
        </authorList>
    </citation>
    <scope>NUCLEOTIDE SEQUENCE [LARGE SCALE GENOMIC DNA]</scope>
    <source>
        <strain evidence="3">28A</strain>
    </source>
</reference>
<sequence length="228" mass="26108">MKKVWTYMEENVHYNFVKMLSYSISETPWYSMEPVMSGLTLEKLYLASKAKQQPLSEELAFHMVDQVTNACLFLHKKCCIVHADVNRENFMLRYPGRQTPLMPDVVLIDWSLWEEANPERIVKDTESVYKSLYPVLFEGGWGCGADHEQQGCAIHNITHSAEWFHLYRTISAKQVPLLDLQNMVAGAAKQSRQVTNADNERANAIKDLLAVAQNPFTEAHLKAVMNDN</sequence>
<evidence type="ECO:0000313" key="2">
    <source>
        <dbReference type="EMBL" id="EOA85947.1"/>
    </source>
</evidence>
<gene>
    <name evidence="2" type="ORF">SETTUDRAFT_39963</name>
</gene>
<dbReference type="SUPFAM" id="SSF56112">
    <property type="entry name" value="Protein kinase-like (PK-like)"/>
    <property type="match status" value="1"/>
</dbReference>
<evidence type="ECO:0000313" key="3">
    <source>
        <dbReference type="Proteomes" id="UP000016935"/>
    </source>
</evidence>
<dbReference type="InterPro" id="IPR000719">
    <property type="entry name" value="Prot_kinase_dom"/>
</dbReference>
<dbReference type="Proteomes" id="UP000016935">
    <property type="component" value="Unassembled WGS sequence"/>
</dbReference>
<reference evidence="2 3" key="1">
    <citation type="journal article" date="2012" name="PLoS Pathog.">
        <title>Diverse lifestyles and strategies of plant pathogenesis encoded in the genomes of eighteen Dothideomycetes fungi.</title>
        <authorList>
            <person name="Ohm R.A."/>
            <person name="Feau N."/>
            <person name="Henrissat B."/>
            <person name="Schoch C.L."/>
            <person name="Horwitz B.A."/>
            <person name="Barry K.W."/>
            <person name="Condon B.J."/>
            <person name="Copeland A.C."/>
            <person name="Dhillon B."/>
            <person name="Glaser F."/>
            <person name="Hesse C.N."/>
            <person name="Kosti I."/>
            <person name="LaButti K."/>
            <person name="Lindquist E.A."/>
            <person name="Lucas S."/>
            <person name="Salamov A.A."/>
            <person name="Bradshaw R.E."/>
            <person name="Ciuffetti L."/>
            <person name="Hamelin R.C."/>
            <person name="Kema G.H.J."/>
            <person name="Lawrence C."/>
            <person name="Scott J.A."/>
            <person name="Spatafora J.W."/>
            <person name="Turgeon B.G."/>
            <person name="de Wit P.J.G.M."/>
            <person name="Zhong S."/>
            <person name="Goodwin S.B."/>
            <person name="Grigoriev I.V."/>
        </authorList>
    </citation>
    <scope>NUCLEOTIDE SEQUENCE [LARGE SCALE GENOMIC DNA]</scope>
    <source>
        <strain evidence="3">28A</strain>
    </source>
</reference>
<feature type="domain" description="Protein kinase" evidence="1">
    <location>
        <begin position="1"/>
        <end position="228"/>
    </location>
</feature>